<keyword evidence="2" id="KW-0812">Transmembrane</keyword>
<comment type="similarity">
    <text evidence="1">Belongs to the YggT family.</text>
</comment>
<feature type="transmembrane region" description="Helical" evidence="2">
    <location>
        <begin position="95"/>
        <end position="128"/>
    </location>
</feature>
<feature type="transmembrane region" description="Helical" evidence="2">
    <location>
        <begin position="157"/>
        <end position="178"/>
    </location>
</feature>
<dbReference type="AlphaFoldDB" id="A0A7W4Z8A5"/>
<evidence type="ECO:0000313" key="3">
    <source>
        <dbReference type="EMBL" id="MBB3048766.1"/>
    </source>
</evidence>
<name>A0A7W4Z8A5_9GAMM</name>
<dbReference type="GO" id="GO:0016020">
    <property type="term" value="C:membrane"/>
    <property type="evidence" value="ECO:0007669"/>
    <property type="project" value="InterPro"/>
</dbReference>
<dbReference type="EMBL" id="JACHWY010000003">
    <property type="protein sequence ID" value="MBB3048766.1"/>
    <property type="molecule type" value="Genomic_DNA"/>
</dbReference>
<keyword evidence="2" id="KW-0472">Membrane</keyword>
<evidence type="ECO:0000313" key="4">
    <source>
        <dbReference type="Proteomes" id="UP000537130"/>
    </source>
</evidence>
<proteinExistence type="inferred from homology"/>
<dbReference type="Proteomes" id="UP000537130">
    <property type="component" value="Unassembled WGS sequence"/>
</dbReference>
<feature type="transmembrane region" description="Helical" evidence="2">
    <location>
        <begin position="7"/>
        <end position="29"/>
    </location>
</feature>
<comment type="caution">
    <text evidence="3">The sequence shown here is derived from an EMBL/GenBank/DDBJ whole genome shotgun (WGS) entry which is preliminary data.</text>
</comment>
<evidence type="ECO:0000256" key="1">
    <source>
        <dbReference type="ARBA" id="ARBA00010894"/>
    </source>
</evidence>
<dbReference type="Pfam" id="PF02325">
    <property type="entry name" value="CCB3_YggT"/>
    <property type="match status" value="2"/>
</dbReference>
<dbReference type="PANTHER" id="PTHR33219:SF14">
    <property type="entry name" value="PROTEIN COFACTOR ASSEMBLY OF COMPLEX C SUBUNIT B CCB3, CHLOROPLASTIC-RELATED"/>
    <property type="match status" value="1"/>
</dbReference>
<dbReference type="RefSeq" id="WP_183411532.1">
    <property type="nucleotide sequence ID" value="NZ_JACHWY010000003.1"/>
</dbReference>
<sequence>MGPMTEIGFLLVQTLFSLYLGVVILRLLLQLARADFYNPISQFMVKATNPLLLPLRKVVPPLGKIDSASIVLALAVQMIAMLAILLLFGARVPDVLTLLGWSVIGCIALTVNIYFFAIIINIILSWVAPGSYHPAAVLLYQLTEPVMQPFRKLIPPMGGIDLSPILVFLSISVLQILIKAMAQSAGLSPALVFGL</sequence>
<evidence type="ECO:0000256" key="2">
    <source>
        <dbReference type="SAM" id="Phobius"/>
    </source>
</evidence>
<keyword evidence="4" id="KW-1185">Reference proteome</keyword>
<organism evidence="3 4">
    <name type="scientific">Litorivivens lipolytica</name>
    <dbReference type="NCBI Taxonomy" id="1524264"/>
    <lineage>
        <taxon>Bacteria</taxon>
        <taxon>Pseudomonadati</taxon>
        <taxon>Pseudomonadota</taxon>
        <taxon>Gammaproteobacteria</taxon>
        <taxon>Litorivivens</taxon>
    </lineage>
</organism>
<accession>A0A7W4Z8A5</accession>
<feature type="transmembrane region" description="Helical" evidence="2">
    <location>
        <begin position="68"/>
        <end position="88"/>
    </location>
</feature>
<protein>
    <submittedName>
        <fullName evidence="3">YggT family protein</fullName>
    </submittedName>
</protein>
<gene>
    <name evidence="3" type="ORF">FHR99_003040</name>
</gene>
<dbReference type="InterPro" id="IPR003425">
    <property type="entry name" value="CCB3/YggT"/>
</dbReference>
<keyword evidence="2" id="KW-1133">Transmembrane helix</keyword>
<dbReference type="PANTHER" id="PTHR33219">
    <property type="entry name" value="YLMG HOMOLOG PROTEIN 2, CHLOROPLASTIC"/>
    <property type="match status" value="1"/>
</dbReference>
<reference evidence="3 4" key="1">
    <citation type="submission" date="2020-08" db="EMBL/GenBank/DDBJ databases">
        <title>Genomic Encyclopedia of Type Strains, Phase III (KMG-III): the genomes of soil and plant-associated and newly described type strains.</title>
        <authorList>
            <person name="Whitman W."/>
        </authorList>
    </citation>
    <scope>NUCLEOTIDE SEQUENCE [LARGE SCALE GENOMIC DNA]</scope>
    <source>
        <strain evidence="3 4">CECT 8654</strain>
    </source>
</reference>